<accession>A0A5R8NPX9</accession>
<gene>
    <name evidence="2" type="ORF">FEK34_15715</name>
</gene>
<reference evidence="2 3" key="1">
    <citation type="submission" date="2019-05" db="EMBL/GenBank/DDBJ databases">
        <title>Genomes sequences of two Nocardia cyriacigeorgica environmental isolates, type strains Nocardia asteroides ATCC 19247 and Nocardia cyriacigeorgica DSM 44484.</title>
        <authorList>
            <person name="Vautrin F."/>
            <person name="Bergeron E."/>
            <person name="Dubost A."/>
            <person name="Abrouk D."/>
            <person name="Rodriguez Nava V."/>
            <person name="Pujic P."/>
        </authorList>
    </citation>
    <scope>NUCLEOTIDE SEQUENCE [LARGE SCALE GENOMIC DNA]</scope>
    <source>
        <strain evidence="2 3">EML 446</strain>
    </source>
</reference>
<name>A0A5R8NPX9_9NOCA</name>
<keyword evidence="1" id="KW-0732">Signal</keyword>
<dbReference type="SUPFAM" id="SSF110296">
    <property type="entry name" value="Oligoxyloglucan reducing end-specific cellobiohydrolase"/>
    <property type="match status" value="1"/>
</dbReference>
<protein>
    <submittedName>
        <fullName evidence="2">Exo-alpha-sialidase</fullName>
    </submittedName>
</protein>
<dbReference type="PROSITE" id="PS51257">
    <property type="entry name" value="PROKAR_LIPOPROTEIN"/>
    <property type="match status" value="1"/>
</dbReference>
<evidence type="ECO:0000256" key="1">
    <source>
        <dbReference type="SAM" id="SignalP"/>
    </source>
</evidence>
<dbReference type="EMBL" id="VBUT01000005">
    <property type="protein sequence ID" value="TLF77740.1"/>
    <property type="molecule type" value="Genomic_DNA"/>
</dbReference>
<dbReference type="CDD" id="cd15482">
    <property type="entry name" value="Sialidase_non-viral"/>
    <property type="match status" value="1"/>
</dbReference>
<dbReference type="Gene3D" id="2.130.10.10">
    <property type="entry name" value="YVTN repeat-like/Quinoprotein amine dehydrogenase"/>
    <property type="match status" value="1"/>
</dbReference>
<evidence type="ECO:0000313" key="2">
    <source>
        <dbReference type="EMBL" id="TLF77740.1"/>
    </source>
</evidence>
<organism evidence="2 3">
    <name type="scientific">Nocardia cyriacigeorgica</name>
    <dbReference type="NCBI Taxonomy" id="135487"/>
    <lineage>
        <taxon>Bacteria</taxon>
        <taxon>Bacillati</taxon>
        <taxon>Actinomycetota</taxon>
        <taxon>Actinomycetes</taxon>
        <taxon>Mycobacteriales</taxon>
        <taxon>Nocardiaceae</taxon>
        <taxon>Nocardia</taxon>
    </lineage>
</organism>
<evidence type="ECO:0000313" key="3">
    <source>
        <dbReference type="Proteomes" id="UP000306378"/>
    </source>
</evidence>
<dbReference type="AlphaFoldDB" id="A0A5R8NPX9"/>
<dbReference type="InterPro" id="IPR015943">
    <property type="entry name" value="WD40/YVTN_repeat-like_dom_sf"/>
</dbReference>
<dbReference type="Proteomes" id="UP000306378">
    <property type="component" value="Unassembled WGS sequence"/>
</dbReference>
<sequence length="281" mass="28396">MPRSSLRPCARILLPFAALTVLTGCTTGQPLTTPTPTTPIPALSATGIALRPALDHLHGLHLSPDATVLAGTHSGLVALGADGRTTPVGASDDDFMGLTGVPGTDHLFASGHPGPSSSAPNPLGLIESTDGGHTWTSKSLTGEVDFHALAIDGRLLVGFDGVTGLLASTDAGATWTTGAAVGANALAVTDTGLWAATADGLQHSTDTGRTLTNVPGAPRLVLLSAADDGSLWGVDVAGAAWRSRTGRTWEQRSVVGPVSAVLAADFDTAFAATEQTLYPLK</sequence>
<feature type="signal peptide" evidence="1">
    <location>
        <begin position="1"/>
        <end position="23"/>
    </location>
</feature>
<dbReference type="InterPro" id="IPR054817">
    <property type="entry name" value="Glycosyl_F510_1955-like"/>
</dbReference>
<dbReference type="NCBIfam" id="NF045728">
    <property type="entry name" value="glycosyl_F510_1955"/>
    <property type="match status" value="1"/>
</dbReference>
<dbReference type="RefSeq" id="WP_051133681.1">
    <property type="nucleotide sequence ID" value="NZ_JADLPF010000003.1"/>
</dbReference>
<proteinExistence type="predicted"/>
<comment type="caution">
    <text evidence="2">The sequence shown here is derived from an EMBL/GenBank/DDBJ whole genome shotgun (WGS) entry which is preliminary data.</text>
</comment>
<feature type="chain" id="PRO_5038821102" evidence="1">
    <location>
        <begin position="24"/>
        <end position="281"/>
    </location>
</feature>